<feature type="non-terminal residue" evidence="6">
    <location>
        <position position="71"/>
    </location>
</feature>
<organism evidence="6 7">
    <name type="scientific">Dawidia cretensis</name>
    <dbReference type="NCBI Taxonomy" id="2782350"/>
    <lineage>
        <taxon>Bacteria</taxon>
        <taxon>Pseudomonadati</taxon>
        <taxon>Bacteroidota</taxon>
        <taxon>Cytophagia</taxon>
        <taxon>Cytophagales</taxon>
        <taxon>Chryseotaleaceae</taxon>
        <taxon>Dawidia</taxon>
    </lineage>
</organism>
<dbReference type="EMBL" id="JAHESE010000118">
    <property type="protein sequence ID" value="MBT1712520.1"/>
    <property type="molecule type" value="Genomic_DNA"/>
</dbReference>
<evidence type="ECO:0000256" key="3">
    <source>
        <dbReference type="ARBA" id="ARBA00022989"/>
    </source>
</evidence>
<keyword evidence="7" id="KW-1185">Reference proteome</keyword>
<name>A0AAP2E3Q2_9BACT</name>
<evidence type="ECO:0000256" key="4">
    <source>
        <dbReference type="ARBA" id="ARBA00023136"/>
    </source>
</evidence>
<feature type="transmembrane region" description="Helical" evidence="5">
    <location>
        <begin position="44"/>
        <end position="70"/>
    </location>
</feature>
<sequence length="71" mass="7649">MTTINTSEKPRQIAYWVITALLCAGMFAGGIAQAVHAPWNAQGFILLVYPLSVMTLIGLWKLAGVIVHLAP</sequence>
<evidence type="ECO:0000313" key="6">
    <source>
        <dbReference type="EMBL" id="MBT1712520.1"/>
    </source>
</evidence>
<dbReference type="GO" id="GO:0016020">
    <property type="term" value="C:membrane"/>
    <property type="evidence" value="ECO:0007669"/>
    <property type="project" value="UniProtKB-SubCell"/>
</dbReference>
<dbReference type="Pfam" id="PF13564">
    <property type="entry name" value="DoxX_2"/>
    <property type="match status" value="1"/>
</dbReference>
<keyword evidence="2 5" id="KW-0812">Transmembrane</keyword>
<comment type="subcellular location">
    <subcellularLocation>
        <location evidence="1">Membrane</location>
        <topology evidence="1">Multi-pass membrane protein</topology>
    </subcellularLocation>
</comment>
<accession>A0AAP2E3Q2</accession>
<comment type="caution">
    <text evidence="6">The sequence shown here is derived from an EMBL/GenBank/DDBJ whole genome shotgun (WGS) entry which is preliminary data.</text>
</comment>
<dbReference type="RefSeq" id="WP_254088075.1">
    <property type="nucleotide sequence ID" value="NZ_JAHESE010000118.1"/>
</dbReference>
<protein>
    <submittedName>
        <fullName evidence="6">DoxX family protein</fullName>
    </submittedName>
</protein>
<evidence type="ECO:0000256" key="5">
    <source>
        <dbReference type="SAM" id="Phobius"/>
    </source>
</evidence>
<keyword evidence="3 5" id="KW-1133">Transmembrane helix</keyword>
<evidence type="ECO:0000256" key="2">
    <source>
        <dbReference type="ARBA" id="ARBA00022692"/>
    </source>
</evidence>
<dbReference type="Proteomes" id="UP001319080">
    <property type="component" value="Unassembled WGS sequence"/>
</dbReference>
<gene>
    <name evidence="6" type="ORF">KK062_30070</name>
</gene>
<proteinExistence type="predicted"/>
<evidence type="ECO:0000256" key="1">
    <source>
        <dbReference type="ARBA" id="ARBA00004141"/>
    </source>
</evidence>
<evidence type="ECO:0000313" key="7">
    <source>
        <dbReference type="Proteomes" id="UP001319080"/>
    </source>
</evidence>
<dbReference type="InterPro" id="IPR032808">
    <property type="entry name" value="DoxX"/>
</dbReference>
<reference evidence="6 7" key="1">
    <citation type="submission" date="2021-05" db="EMBL/GenBank/DDBJ databases">
        <title>A Polyphasic approach of four new species of the genus Ohtaekwangia: Ohtaekwangia histidinii sp. nov., Ohtaekwangia cretensis sp. nov., Ohtaekwangia indiensis sp. nov., Ohtaekwangia reichenbachii sp. nov. from diverse environment.</title>
        <authorList>
            <person name="Octaviana S."/>
        </authorList>
    </citation>
    <scope>NUCLEOTIDE SEQUENCE [LARGE SCALE GENOMIC DNA]</scope>
    <source>
        <strain evidence="6 7">PWU5</strain>
    </source>
</reference>
<keyword evidence="4 5" id="KW-0472">Membrane</keyword>
<feature type="transmembrane region" description="Helical" evidence="5">
    <location>
        <begin position="13"/>
        <end position="32"/>
    </location>
</feature>
<dbReference type="AlphaFoldDB" id="A0AAP2E3Q2"/>